<keyword evidence="2" id="KW-1185">Reference proteome</keyword>
<sequence>MAVTCYEPIGNYAGTRVPTRNCGPSLGMECTFGLQCLDDWTSSDSREVVTGDDRRFRKWRCKSEESRLELRNGVEIENPR</sequence>
<dbReference type="EMBL" id="CAWUPB010000058">
    <property type="protein sequence ID" value="CAK7323006.1"/>
    <property type="molecule type" value="Genomic_DNA"/>
</dbReference>
<name>A0AAV1QMU2_9ROSI</name>
<evidence type="ECO:0000313" key="1">
    <source>
        <dbReference type="EMBL" id="CAK7323006.1"/>
    </source>
</evidence>
<reference evidence="1 2" key="1">
    <citation type="submission" date="2024-01" db="EMBL/GenBank/DDBJ databases">
        <authorList>
            <person name="Waweru B."/>
        </authorList>
    </citation>
    <scope>NUCLEOTIDE SEQUENCE [LARGE SCALE GENOMIC DNA]</scope>
</reference>
<accession>A0AAV1QMU2</accession>
<comment type="caution">
    <text evidence="1">The sequence shown here is derived from an EMBL/GenBank/DDBJ whole genome shotgun (WGS) entry which is preliminary data.</text>
</comment>
<evidence type="ECO:0000313" key="2">
    <source>
        <dbReference type="Proteomes" id="UP001314170"/>
    </source>
</evidence>
<organism evidence="1 2">
    <name type="scientific">Dovyalis caffra</name>
    <dbReference type="NCBI Taxonomy" id="77055"/>
    <lineage>
        <taxon>Eukaryota</taxon>
        <taxon>Viridiplantae</taxon>
        <taxon>Streptophyta</taxon>
        <taxon>Embryophyta</taxon>
        <taxon>Tracheophyta</taxon>
        <taxon>Spermatophyta</taxon>
        <taxon>Magnoliopsida</taxon>
        <taxon>eudicotyledons</taxon>
        <taxon>Gunneridae</taxon>
        <taxon>Pentapetalae</taxon>
        <taxon>rosids</taxon>
        <taxon>fabids</taxon>
        <taxon>Malpighiales</taxon>
        <taxon>Salicaceae</taxon>
        <taxon>Flacourtieae</taxon>
        <taxon>Dovyalis</taxon>
    </lineage>
</organism>
<protein>
    <submittedName>
        <fullName evidence="1">Uncharacterized protein</fullName>
    </submittedName>
</protein>
<dbReference type="AlphaFoldDB" id="A0AAV1QMU2"/>
<dbReference type="Proteomes" id="UP001314170">
    <property type="component" value="Unassembled WGS sequence"/>
</dbReference>
<gene>
    <name evidence="1" type="ORF">DCAF_LOCUS621</name>
</gene>
<proteinExistence type="predicted"/>